<keyword evidence="1" id="KW-0812">Transmembrane</keyword>
<accession>A0A4Y7PHJ2</accession>
<feature type="transmembrane region" description="Helical" evidence="1">
    <location>
        <begin position="28"/>
        <end position="45"/>
    </location>
</feature>
<evidence type="ECO:0000256" key="1">
    <source>
        <dbReference type="SAM" id="Phobius"/>
    </source>
</evidence>
<sequence length="61" mass="6977">MRLETLIRRSAEKTVEGPASNAWTSDRRHFLIVGIIGLFAVKYIISATESKERVRDLKDKC</sequence>
<name>A0A4Y7PHJ2_9AGAM</name>
<feature type="non-terminal residue" evidence="2">
    <location>
        <position position="1"/>
    </location>
</feature>
<reference evidence="2 3" key="1">
    <citation type="submission" date="2018-06" db="EMBL/GenBank/DDBJ databases">
        <title>A transcriptomic atlas of mushroom development highlights an independent origin of complex multicellularity.</title>
        <authorList>
            <consortium name="DOE Joint Genome Institute"/>
            <person name="Krizsan K."/>
            <person name="Almasi E."/>
            <person name="Merenyi Z."/>
            <person name="Sahu N."/>
            <person name="Viragh M."/>
            <person name="Koszo T."/>
            <person name="Mondo S."/>
            <person name="Kiss B."/>
            <person name="Balint B."/>
            <person name="Kues U."/>
            <person name="Barry K."/>
            <person name="Hegedus J.C."/>
            <person name="Henrissat B."/>
            <person name="Johnson J."/>
            <person name="Lipzen A."/>
            <person name="Ohm R."/>
            <person name="Nagy I."/>
            <person name="Pangilinan J."/>
            <person name="Yan J."/>
            <person name="Xiong Y."/>
            <person name="Grigoriev I.V."/>
            <person name="Hibbett D.S."/>
            <person name="Nagy L.G."/>
        </authorList>
    </citation>
    <scope>NUCLEOTIDE SEQUENCE [LARGE SCALE GENOMIC DNA]</scope>
    <source>
        <strain evidence="2 3">SZMC22713</strain>
    </source>
</reference>
<keyword evidence="1" id="KW-1133">Transmembrane helix</keyword>
<dbReference type="EMBL" id="ML170334">
    <property type="protein sequence ID" value="TDL14478.1"/>
    <property type="molecule type" value="Genomic_DNA"/>
</dbReference>
<dbReference type="AlphaFoldDB" id="A0A4Y7PHJ2"/>
<evidence type="ECO:0000313" key="2">
    <source>
        <dbReference type="EMBL" id="TDL14478.1"/>
    </source>
</evidence>
<keyword evidence="3" id="KW-1185">Reference proteome</keyword>
<dbReference type="Proteomes" id="UP000294933">
    <property type="component" value="Unassembled WGS sequence"/>
</dbReference>
<keyword evidence="1" id="KW-0472">Membrane</keyword>
<proteinExistence type="predicted"/>
<dbReference type="VEuPathDB" id="FungiDB:BD410DRAFT_797170"/>
<evidence type="ECO:0000313" key="3">
    <source>
        <dbReference type="Proteomes" id="UP000294933"/>
    </source>
</evidence>
<organism evidence="2 3">
    <name type="scientific">Rickenella mellea</name>
    <dbReference type="NCBI Taxonomy" id="50990"/>
    <lineage>
        <taxon>Eukaryota</taxon>
        <taxon>Fungi</taxon>
        <taxon>Dikarya</taxon>
        <taxon>Basidiomycota</taxon>
        <taxon>Agaricomycotina</taxon>
        <taxon>Agaricomycetes</taxon>
        <taxon>Hymenochaetales</taxon>
        <taxon>Rickenellaceae</taxon>
        <taxon>Rickenella</taxon>
    </lineage>
</organism>
<gene>
    <name evidence="2" type="ORF">BD410DRAFT_797170</name>
</gene>
<protein>
    <submittedName>
        <fullName evidence="2">Uncharacterized protein</fullName>
    </submittedName>
</protein>